<dbReference type="EMBL" id="JAPXIC010000003">
    <property type="protein sequence ID" value="MCZ4717899.1"/>
    <property type="molecule type" value="Genomic_DNA"/>
</dbReference>
<proteinExistence type="predicted"/>
<protein>
    <submittedName>
        <fullName evidence="1">Uncharacterized protein</fullName>
    </submittedName>
</protein>
<dbReference type="Proteomes" id="UP001071279">
    <property type="component" value="Unassembled WGS sequence"/>
</dbReference>
<gene>
    <name evidence="1" type="ORF">O6C86_01535</name>
</gene>
<sequence length="182" mass="20197">MIKPQDIVVLAKLLVYQSDKTWSQNSIAYELCLTPSQINYALKRLVGAGLITQYHPPNKPQPIIQACEEFFVHGLKYVFPAKLGELVRGIPTSYAAPSLSNQIIAGNDPIPVWPYGEGNERGLALMPLYSSVPESVTKHPDPSFYDLLTLIDAIRSGRVRERQIAAQKISAILKPKKLVSNE</sequence>
<reference evidence="1" key="1">
    <citation type="submission" date="2022-12" db="EMBL/GenBank/DDBJ databases">
        <title>Comparative genomics of Legionella pneumophila isolates from the West Bank and Germany support molecular epidemiology of Legionnaires disease.</title>
        <authorList>
            <person name="Zayed A.R."/>
            <person name="Bitar D.M."/>
            <person name="Steinert M."/>
            <person name="Lueck C."/>
            <person name="Brettar I."/>
            <person name="Hoefle M.G."/>
            <person name="Bunk B."/>
        </authorList>
    </citation>
    <scope>NUCLEOTIDE SEQUENCE</scope>
    <source>
        <strain evidence="1">H23</strain>
    </source>
</reference>
<comment type="caution">
    <text evidence="1">The sequence shown here is derived from an EMBL/GenBank/DDBJ whole genome shotgun (WGS) entry which is preliminary data.</text>
</comment>
<dbReference type="SUPFAM" id="SSF46785">
    <property type="entry name" value="Winged helix' DNA-binding domain"/>
    <property type="match status" value="1"/>
</dbReference>
<evidence type="ECO:0000313" key="1">
    <source>
        <dbReference type="EMBL" id="MCZ4717899.1"/>
    </source>
</evidence>
<dbReference type="InterPro" id="IPR036390">
    <property type="entry name" value="WH_DNA-bd_sf"/>
</dbReference>
<dbReference type="AlphaFoldDB" id="A0AAP3MAR7"/>
<name>A0AAP3MAR7_LEGPN</name>
<accession>A0AAP3MAR7</accession>
<organism evidence="1 2">
    <name type="scientific">Legionella pneumophila</name>
    <dbReference type="NCBI Taxonomy" id="446"/>
    <lineage>
        <taxon>Bacteria</taxon>
        <taxon>Pseudomonadati</taxon>
        <taxon>Pseudomonadota</taxon>
        <taxon>Gammaproteobacteria</taxon>
        <taxon>Legionellales</taxon>
        <taxon>Legionellaceae</taxon>
        <taxon>Legionella</taxon>
    </lineage>
</organism>
<dbReference type="RefSeq" id="WP_269565246.1">
    <property type="nucleotide sequence ID" value="NZ_CP114576.1"/>
</dbReference>
<evidence type="ECO:0000313" key="2">
    <source>
        <dbReference type="Proteomes" id="UP001071279"/>
    </source>
</evidence>